<evidence type="ECO:0000256" key="1">
    <source>
        <dbReference type="SAM" id="Phobius"/>
    </source>
</evidence>
<feature type="transmembrane region" description="Helical" evidence="1">
    <location>
        <begin position="12"/>
        <end position="36"/>
    </location>
</feature>
<evidence type="ECO:0000313" key="2">
    <source>
        <dbReference type="EMBL" id="CAF1306867.1"/>
    </source>
</evidence>
<feature type="transmembrane region" description="Helical" evidence="1">
    <location>
        <begin position="48"/>
        <end position="70"/>
    </location>
</feature>
<keyword evidence="1" id="KW-0472">Membrane</keyword>
<keyword evidence="1" id="KW-1133">Transmembrane helix</keyword>
<gene>
    <name evidence="2" type="ORF">KQP761_LOCUS5054</name>
</gene>
<organism evidence="2 3">
    <name type="scientific">Rotaria magnacalcarata</name>
    <dbReference type="NCBI Taxonomy" id="392030"/>
    <lineage>
        <taxon>Eukaryota</taxon>
        <taxon>Metazoa</taxon>
        <taxon>Spiralia</taxon>
        <taxon>Gnathifera</taxon>
        <taxon>Rotifera</taxon>
        <taxon>Eurotatoria</taxon>
        <taxon>Bdelloidea</taxon>
        <taxon>Philodinida</taxon>
        <taxon>Philodinidae</taxon>
        <taxon>Rotaria</taxon>
    </lineage>
</organism>
<dbReference type="EMBL" id="CAJNOW010001112">
    <property type="protein sequence ID" value="CAF1306867.1"/>
    <property type="molecule type" value="Genomic_DNA"/>
</dbReference>
<dbReference type="AlphaFoldDB" id="A0A815E360"/>
<dbReference type="Proteomes" id="UP000663834">
    <property type="component" value="Unassembled WGS sequence"/>
</dbReference>
<sequence>MVDSGRTKAAYVFTVLILELSIIHIGVGIGIVGRYYRYSDIFRQPMGLSVFNIVIGIFGIITGILGLITISQQRSALSTYFLCKKLDVYERNFLFQAKIVAIVTVVLGIFAIASLIAGLVVNSQAISGVRSRLSYRMNSKHRRRQRLQWSSYPSFVHSKYTATTSNIKP</sequence>
<proteinExistence type="predicted"/>
<evidence type="ECO:0000313" key="3">
    <source>
        <dbReference type="Proteomes" id="UP000663834"/>
    </source>
</evidence>
<reference evidence="2" key="1">
    <citation type="submission" date="2021-02" db="EMBL/GenBank/DDBJ databases">
        <authorList>
            <person name="Nowell W R."/>
        </authorList>
    </citation>
    <scope>NUCLEOTIDE SEQUENCE</scope>
</reference>
<dbReference type="OrthoDB" id="10033535at2759"/>
<keyword evidence="1" id="KW-0812">Transmembrane</keyword>
<feature type="transmembrane region" description="Helical" evidence="1">
    <location>
        <begin position="99"/>
        <end position="121"/>
    </location>
</feature>
<name>A0A815E360_9BILA</name>
<comment type="caution">
    <text evidence="2">The sequence shown here is derived from an EMBL/GenBank/DDBJ whole genome shotgun (WGS) entry which is preliminary data.</text>
</comment>
<protein>
    <submittedName>
        <fullName evidence="2">Uncharacterized protein</fullName>
    </submittedName>
</protein>
<accession>A0A815E360</accession>